<evidence type="ECO:0000313" key="2">
    <source>
        <dbReference type="Proteomes" id="UP001501584"/>
    </source>
</evidence>
<keyword evidence="2" id="KW-1185">Reference proteome</keyword>
<accession>A0ABN3GE31</accession>
<protein>
    <submittedName>
        <fullName evidence="1">Uncharacterized protein</fullName>
    </submittedName>
</protein>
<comment type="caution">
    <text evidence="1">The sequence shown here is derived from an EMBL/GenBank/DDBJ whole genome shotgun (WGS) entry which is preliminary data.</text>
</comment>
<sequence length="81" mass="9251">MVRTARATKTTTITSIEFVFDAVIIDPHVEVMPERRVVTPTAHLKSEREAGDEPEDVEDIDSAFEGEWSQPWTFKEFTAVR</sequence>
<organism evidence="1 2">
    <name type="scientific">Glycomyces rutgersensis</name>
    <dbReference type="NCBI Taxonomy" id="58115"/>
    <lineage>
        <taxon>Bacteria</taxon>
        <taxon>Bacillati</taxon>
        <taxon>Actinomycetota</taxon>
        <taxon>Actinomycetes</taxon>
        <taxon>Glycomycetales</taxon>
        <taxon>Glycomycetaceae</taxon>
        <taxon>Glycomyces</taxon>
    </lineage>
</organism>
<dbReference type="Proteomes" id="UP001501584">
    <property type="component" value="Unassembled WGS sequence"/>
</dbReference>
<reference evidence="1 2" key="1">
    <citation type="journal article" date="2019" name="Int. J. Syst. Evol. Microbiol.">
        <title>The Global Catalogue of Microorganisms (GCM) 10K type strain sequencing project: providing services to taxonomists for standard genome sequencing and annotation.</title>
        <authorList>
            <consortium name="The Broad Institute Genomics Platform"/>
            <consortium name="The Broad Institute Genome Sequencing Center for Infectious Disease"/>
            <person name="Wu L."/>
            <person name="Ma J."/>
        </authorList>
    </citation>
    <scope>NUCLEOTIDE SEQUENCE [LARGE SCALE GENOMIC DNA]</scope>
    <source>
        <strain evidence="1 2">JCM 6238</strain>
    </source>
</reference>
<name>A0ABN3GE31_9ACTN</name>
<gene>
    <name evidence="1" type="ORF">GCM10010403_49400</name>
</gene>
<dbReference type="EMBL" id="BAAASX010000011">
    <property type="protein sequence ID" value="GAA2349543.1"/>
    <property type="molecule type" value="Genomic_DNA"/>
</dbReference>
<proteinExistence type="predicted"/>
<evidence type="ECO:0000313" key="1">
    <source>
        <dbReference type="EMBL" id="GAA2349543.1"/>
    </source>
</evidence>